<sequence>MFICTGVFHQQMGRLRSCTSRCSRYGQVVIAIAYCARMIRTDMWSTIGTSLTNQRGSLKMLHSSRVVKAVVRLIVLEFVFSTSRYAPWQSISAGHRLLKTLPAWTDVWQGETQTSLRIRDCTVVDGGVAFL</sequence>
<proteinExistence type="predicted"/>
<evidence type="ECO:0000313" key="1">
    <source>
        <dbReference type="EMBL" id="KAK1855605.1"/>
    </source>
</evidence>
<dbReference type="EMBL" id="JAQOWY010000019">
    <property type="protein sequence ID" value="KAK1855605.1"/>
    <property type="molecule type" value="Genomic_DNA"/>
</dbReference>
<reference evidence="1" key="1">
    <citation type="submission" date="2023-01" db="EMBL/GenBank/DDBJ databases">
        <title>Colletotrichum chrysophilum M932 genome sequence.</title>
        <authorList>
            <person name="Baroncelli R."/>
        </authorList>
    </citation>
    <scope>NUCLEOTIDE SEQUENCE</scope>
    <source>
        <strain evidence="1">M932</strain>
    </source>
</reference>
<accession>A0AAD9AYH6</accession>
<evidence type="ECO:0000313" key="2">
    <source>
        <dbReference type="Proteomes" id="UP001243330"/>
    </source>
</evidence>
<dbReference type="AlphaFoldDB" id="A0AAD9AYH6"/>
<organism evidence="1 2">
    <name type="scientific">Colletotrichum chrysophilum</name>
    <dbReference type="NCBI Taxonomy" id="1836956"/>
    <lineage>
        <taxon>Eukaryota</taxon>
        <taxon>Fungi</taxon>
        <taxon>Dikarya</taxon>
        <taxon>Ascomycota</taxon>
        <taxon>Pezizomycotina</taxon>
        <taxon>Sordariomycetes</taxon>
        <taxon>Hypocreomycetidae</taxon>
        <taxon>Glomerellales</taxon>
        <taxon>Glomerellaceae</taxon>
        <taxon>Colletotrichum</taxon>
        <taxon>Colletotrichum gloeosporioides species complex</taxon>
    </lineage>
</organism>
<name>A0AAD9AYH6_9PEZI</name>
<keyword evidence="2" id="KW-1185">Reference proteome</keyword>
<comment type="caution">
    <text evidence="1">The sequence shown here is derived from an EMBL/GenBank/DDBJ whole genome shotgun (WGS) entry which is preliminary data.</text>
</comment>
<dbReference type="Proteomes" id="UP001243330">
    <property type="component" value="Unassembled WGS sequence"/>
</dbReference>
<gene>
    <name evidence="1" type="ORF">CCHR01_01780</name>
</gene>
<protein>
    <submittedName>
        <fullName evidence="1">Uncharacterized protein</fullName>
    </submittedName>
</protein>